<name>A0A367JWZ9_RHIAZ</name>
<feature type="region of interest" description="Disordered" evidence="1">
    <location>
        <begin position="76"/>
        <end position="96"/>
    </location>
</feature>
<feature type="transmembrane region" description="Helical" evidence="2">
    <location>
        <begin position="151"/>
        <end position="169"/>
    </location>
</feature>
<comment type="caution">
    <text evidence="3">The sequence shown here is derived from an EMBL/GenBank/DDBJ whole genome shotgun (WGS) entry which is preliminary data.</text>
</comment>
<feature type="transmembrane region" description="Helical" evidence="2">
    <location>
        <begin position="24"/>
        <end position="46"/>
    </location>
</feature>
<evidence type="ECO:0000313" key="3">
    <source>
        <dbReference type="EMBL" id="RCH94504.1"/>
    </source>
</evidence>
<reference evidence="3 4" key="1">
    <citation type="journal article" date="2018" name="G3 (Bethesda)">
        <title>Phylogenetic and Phylogenomic Definition of Rhizopus Species.</title>
        <authorList>
            <person name="Gryganskyi A.P."/>
            <person name="Golan J."/>
            <person name="Dolatabadi S."/>
            <person name="Mondo S."/>
            <person name="Robb S."/>
            <person name="Idnurm A."/>
            <person name="Muszewska A."/>
            <person name="Steczkiewicz K."/>
            <person name="Masonjones S."/>
            <person name="Liao H.L."/>
            <person name="Gajdeczka M.T."/>
            <person name="Anike F."/>
            <person name="Vuek A."/>
            <person name="Anishchenko I.M."/>
            <person name="Voigt K."/>
            <person name="de Hoog G.S."/>
            <person name="Smith M.E."/>
            <person name="Heitman J."/>
            <person name="Vilgalys R."/>
            <person name="Stajich J.E."/>
        </authorList>
    </citation>
    <scope>NUCLEOTIDE SEQUENCE [LARGE SCALE GENOMIC DNA]</scope>
    <source>
        <strain evidence="3 4">CBS 357.93</strain>
    </source>
</reference>
<keyword evidence="2" id="KW-0812">Transmembrane</keyword>
<accession>A0A367JWZ9</accession>
<dbReference type="AlphaFoldDB" id="A0A367JWZ9"/>
<feature type="transmembrane region" description="Helical" evidence="2">
    <location>
        <begin position="127"/>
        <end position="145"/>
    </location>
</feature>
<keyword evidence="4" id="KW-1185">Reference proteome</keyword>
<evidence type="ECO:0000256" key="1">
    <source>
        <dbReference type="SAM" id="MobiDB-lite"/>
    </source>
</evidence>
<sequence length="206" mass="23002">MDSNTAQPHIVQDFLPVNVFLADWHVRVTWIAFTTLWVLWGFSWFIRNAFGGDGSHVIQPAGHATNTTTNANTATTANAVDPTAPPSTDPEAGAATNTTAAQNQKKFLAAPAWSVGVFNRLNRAHDMLRDLVLMLLSVLTINTFAHGSTRAVMILAWIFFAFAVIYFFVEASYEHRYLRLLYSLTFYGISLAIIGCAWHQGFYTYY</sequence>
<dbReference type="OrthoDB" id="2446850at2759"/>
<evidence type="ECO:0000256" key="2">
    <source>
        <dbReference type="SAM" id="Phobius"/>
    </source>
</evidence>
<protein>
    <submittedName>
        <fullName evidence="3">Uncharacterized protein</fullName>
    </submittedName>
</protein>
<organism evidence="3 4">
    <name type="scientific">Rhizopus azygosporus</name>
    <name type="common">Rhizopus microsporus var. azygosporus</name>
    <dbReference type="NCBI Taxonomy" id="86630"/>
    <lineage>
        <taxon>Eukaryota</taxon>
        <taxon>Fungi</taxon>
        <taxon>Fungi incertae sedis</taxon>
        <taxon>Mucoromycota</taxon>
        <taxon>Mucoromycotina</taxon>
        <taxon>Mucoromycetes</taxon>
        <taxon>Mucorales</taxon>
        <taxon>Mucorineae</taxon>
        <taxon>Rhizopodaceae</taxon>
        <taxon>Rhizopus</taxon>
    </lineage>
</organism>
<keyword evidence="2" id="KW-0472">Membrane</keyword>
<dbReference type="EMBL" id="PJQL01000571">
    <property type="protein sequence ID" value="RCH94504.1"/>
    <property type="molecule type" value="Genomic_DNA"/>
</dbReference>
<evidence type="ECO:0000313" key="4">
    <source>
        <dbReference type="Proteomes" id="UP000252139"/>
    </source>
</evidence>
<feature type="transmembrane region" description="Helical" evidence="2">
    <location>
        <begin position="181"/>
        <end position="200"/>
    </location>
</feature>
<dbReference type="Proteomes" id="UP000252139">
    <property type="component" value="Unassembled WGS sequence"/>
</dbReference>
<proteinExistence type="predicted"/>
<gene>
    <name evidence="3" type="ORF">CU097_009773</name>
</gene>
<keyword evidence="2" id="KW-1133">Transmembrane helix</keyword>